<dbReference type="AlphaFoldDB" id="A0AAE0HD08"/>
<organism evidence="4 5">
    <name type="scientific">Chaetomium fimeti</name>
    <dbReference type="NCBI Taxonomy" id="1854472"/>
    <lineage>
        <taxon>Eukaryota</taxon>
        <taxon>Fungi</taxon>
        <taxon>Dikarya</taxon>
        <taxon>Ascomycota</taxon>
        <taxon>Pezizomycotina</taxon>
        <taxon>Sordariomycetes</taxon>
        <taxon>Sordariomycetidae</taxon>
        <taxon>Sordariales</taxon>
        <taxon>Chaetomiaceae</taxon>
        <taxon>Chaetomium</taxon>
    </lineage>
</organism>
<proteinExistence type="inferred from homology"/>
<comment type="similarity">
    <text evidence="1">Belongs to the MAD2 family.</text>
</comment>
<gene>
    <name evidence="4" type="ORF">B0H64DRAFT_343542</name>
</gene>
<keyword evidence="4" id="KW-0238">DNA-binding</keyword>
<dbReference type="PROSITE" id="PS50815">
    <property type="entry name" value="HORMA"/>
    <property type="match status" value="1"/>
</dbReference>
<dbReference type="EMBL" id="JAUEPN010000005">
    <property type="protein sequence ID" value="KAK3294283.1"/>
    <property type="molecule type" value="Genomic_DNA"/>
</dbReference>
<dbReference type="PANTHER" id="PTHR11842:SF10">
    <property type="entry name" value="MITOTIC SPINDLE ASSEMBLY CHECKPOINT PROTEIN MAD2B"/>
    <property type="match status" value="1"/>
</dbReference>
<reference evidence="4" key="1">
    <citation type="journal article" date="2023" name="Mol. Phylogenet. Evol.">
        <title>Genome-scale phylogeny and comparative genomics of the fungal order Sordariales.</title>
        <authorList>
            <person name="Hensen N."/>
            <person name="Bonometti L."/>
            <person name="Westerberg I."/>
            <person name="Brannstrom I.O."/>
            <person name="Guillou S."/>
            <person name="Cros-Aarteil S."/>
            <person name="Calhoun S."/>
            <person name="Haridas S."/>
            <person name="Kuo A."/>
            <person name="Mondo S."/>
            <person name="Pangilinan J."/>
            <person name="Riley R."/>
            <person name="LaButti K."/>
            <person name="Andreopoulos B."/>
            <person name="Lipzen A."/>
            <person name="Chen C."/>
            <person name="Yan M."/>
            <person name="Daum C."/>
            <person name="Ng V."/>
            <person name="Clum A."/>
            <person name="Steindorff A."/>
            <person name="Ohm R.A."/>
            <person name="Martin F."/>
            <person name="Silar P."/>
            <person name="Natvig D.O."/>
            <person name="Lalanne C."/>
            <person name="Gautier V."/>
            <person name="Ament-Velasquez S.L."/>
            <person name="Kruys A."/>
            <person name="Hutchinson M.I."/>
            <person name="Powell A.J."/>
            <person name="Barry K."/>
            <person name="Miller A.N."/>
            <person name="Grigoriev I.V."/>
            <person name="Debuchy R."/>
            <person name="Gladieux P."/>
            <person name="Hiltunen Thoren M."/>
            <person name="Johannesson H."/>
        </authorList>
    </citation>
    <scope>NUCLEOTIDE SEQUENCE</scope>
    <source>
        <strain evidence="4">CBS 168.71</strain>
    </source>
</reference>
<feature type="region of interest" description="Disordered" evidence="2">
    <location>
        <begin position="266"/>
        <end position="293"/>
    </location>
</feature>
<feature type="region of interest" description="Disordered" evidence="2">
    <location>
        <begin position="145"/>
        <end position="213"/>
    </location>
</feature>
<feature type="compositionally biased region" description="Low complexity" evidence="2">
    <location>
        <begin position="110"/>
        <end position="127"/>
    </location>
</feature>
<protein>
    <submittedName>
        <fullName evidence="4">DNA-binding protein</fullName>
    </submittedName>
</protein>
<evidence type="ECO:0000259" key="3">
    <source>
        <dbReference type="PROSITE" id="PS50815"/>
    </source>
</evidence>
<keyword evidence="5" id="KW-1185">Reference proteome</keyword>
<dbReference type="Gene3D" id="3.30.900.10">
    <property type="entry name" value="HORMA domain"/>
    <property type="match status" value="1"/>
</dbReference>
<reference evidence="4" key="2">
    <citation type="submission" date="2023-06" db="EMBL/GenBank/DDBJ databases">
        <authorList>
            <consortium name="Lawrence Berkeley National Laboratory"/>
            <person name="Haridas S."/>
            <person name="Hensen N."/>
            <person name="Bonometti L."/>
            <person name="Westerberg I."/>
            <person name="Brannstrom I.O."/>
            <person name="Guillou S."/>
            <person name="Cros-Aarteil S."/>
            <person name="Calhoun S."/>
            <person name="Kuo A."/>
            <person name="Mondo S."/>
            <person name="Pangilinan J."/>
            <person name="Riley R."/>
            <person name="Labutti K."/>
            <person name="Andreopoulos B."/>
            <person name="Lipzen A."/>
            <person name="Chen C."/>
            <person name="Yanf M."/>
            <person name="Daum C."/>
            <person name="Ng V."/>
            <person name="Clum A."/>
            <person name="Steindorff A."/>
            <person name="Ohm R."/>
            <person name="Martin F."/>
            <person name="Silar P."/>
            <person name="Natvig D."/>
            <person name="Lalanne C."/>
            <person name="Gautier V."/>
            <person name="Ament-Velasquez S.L."/>
            <person name="Kruys A."/>
            <person name="Hutchinson M.I."/>
            <person name="Powell A.J."/>
            <person name="Barry K."/>
            <person name="Miller A.N."/>
            <person name="Grigoriev I.V."/>
            <person name="Debuchy R."/>
            <person name="Gladieux P."/>
            <person name="Thoren M.H."/>
            <person name="Johannesson H."/>
        </authorList>
    </citation>
    <scope>NUCLEOTIDE SEQUENCE</scope>
    <source>
        <strain evidence="4">CBS 168.71</strain>
    </source>
</reference>
<sequence>MPPPQPEPNPEEDSLPLDHSHILLTSFNSFLTVAIHNILYYRNIYPPATFLSTKAYNLPVHQNRHPKVCAWIRDAVDAVAAQLATGHVSCVAIVIHAPLEPSLPTHHHPSPSQSQSSPTTTPSQSPQPAIPPGAVLERWLIDTSRFPTWPSTTGTTTTNTPGTTNPTNTPSNSSSSSKNMRDFARVLARDARSEEARERHLGADAGNPGLGWPDLDEQLRGALRRMASVAEGMGPLPFSGGDVGGGSSGCTFTVAVELGEEGRAPIGHPQAWIPSEPNLQPKGRGREVDGEDIGGVRTRPIRAVEAGPLFFECWVEESKAKETLMKMAEGPGQSQGSTQPF</sequence>
<dbReference type="GO" id="GO:0016035">
    <property type="term" value="C:zeta DNA polymerase complex"/>
    <property type="evidence" value="ECO:0007669"/>
    <property type="project" value="TreeGrafter"/>
</dbReference>
<dbReference type="GO" id="GO:0003677">
    <property type="term" value="F:DNA binding"/>
    <property type="evidence" value="ECO:0007669"/>
    <property type="project" value="UniProtKB-KW"/>
</dbReference>
<evidence type="ECO:0000313" key="5">
    <source>
        <dbReference type="Proteomes" id="UP001278766"/>
    </source>
</evidence>
<comment type="caution">
    <text evidence="4">The sequence shown here is derived from an EMBL/GenBank/DDBJ whole genome shotgun (WGS) entry which is preliminary data.</text>
</comment>
<dbReference type="InterPro" id="IPR045091">
    <property type="entry name" value="Mad2-like"/>
</dbReference>
<dbReference type="InterPro" id="IPR003511">
    <property type="entry name" value="HORMA_dom"/>
</dbReference>
<name>A0AAE0HD08_9PEZI</name>
<feature type="compositionally biased region" description="Basic and acidic residues" evidence="2">
    <location>
        <begin position="179"/>
        <end position="202"/>
    </location>
</feature>
<dbReference type="InterPro" id="IPR036570">
    <property type="entry name" value="HORMA_dom_sf"/>
</dbReference>
<dbReference type="PANTHER" id="PTHR11842">
    <property type="entry name" value="MITOTIC SPINDLE ASSEMBLY CHECKPOINT PROTEIN MAD2"/>
    <property type="match status" value="1"/>
</dbReference>
<dbReference type="Proteomes" id="UP001278766">
    <property type="component" value="Unassembled WGS sequence"/>
</dbReference>
<dbReference type="GeneID" id="87838229"/>
<feature type="compositionally biased region" description="Low complexity" evidence="2">
    <location>
        <begin position="150"/>
        <end position="177"/>
    </location>
</feature>
<dbReference type="SUPFAM" id="SSF56019">
    <property type="entry name" value="The spindle assembly checkpoint protein mad2"/>
    <property type="match status" value="1"/>
</dbReference>
<accession>A0AAE0HD08</accession>
<evidence type="ECO:0000313" key="4">
    <source>
        <dbReference type="EMBL" id="KAK3294283.1"/>
    </source>
</evidence>
<feature type="domain" description="HORMA" evidence="3">
    <location>
        <begin position="21"/>
        <end position="308"/>
    </location>
</feature>
<dbReference type="RefSeq" id="XP_062657797.1">
    <property type="nucleotide sequence ID" value="XM_062801281.1"/>
</dbReference>
<evidence type="ECO:0000256" key="1">
    <source>
        <dbReference type="ARBA" id="ARBA00010348"/>
    </source>
</evidence>
<evidence type="ECO:0000256" key="2">
    <source>
        <dbReference type="SAM" id="MobiDB-lite"/>
    </source>
</evidence>
<feature type="region of interest" description="Disordered" evidence="2">
    <location>
        <begin position="102"/>
        <end position="131"/>
    </location>
</feature>